<sequence length="72" mass="8740">FLLLELVTLHRPKQESPQQSKILYLNLNKSLKYRSKTRKFFNLPFLRWEREEEIPQATNMICDLIQFESLKS</sequence>
<feature type="non-terminal residue" evidence="1">
    <location>
        <position position="72"/>
    </location>
</feature>
<name>A0A7J7N3N8_9MAGN</name>
<gene>
    <name evidence="1" type="ORF">GIB67_008580</name>
</gene>
<accession>A0A7J7N3N8</accession>
<reference evidence="1 2" key="1">
    <citation type="journal article" date="2020" name="IScience">
        <title>Genome Sequencing of the Endangered Kingdonia uniflora (Circaeasteraceae, Ranunculales) Reveals Potential Mechanisms of Evolutionary Specialization.</title>
        <authorList>
            <person name="Sun Y."/>
            <person name="Deng T."/>
            <person name="Zhang A."/>
            <person name="Moore M.J."/>
            <person name="Landis J.B."/>
            <person name="Lin N."/>
            <person name="Zhang H."/>
            <person name="Zhang X."/>
            <person name="Huang J."/>
            <person name="Zhang X."/>
            <person name="Sun H."/>
            <person name="Wang H."/>
        </authorList>
    </citation>
    <scope>NUCLEOTIDE SEQUENCE [LARGE SCALE GENOMIC DNA]</scope>
    <source>
        <strain evidence="1">TB1705</strain>
        <tissue evidence="1">Leaf</tissue>
    </source>
</reference>
<comment type="caution">
    <text evidence="1">The sequence shown here is derived from an EMBL/GenBank/DDBJ whole genome shotgun (WGS) entry which is preliminary data.</text>
</comment>
<dbReference type="AlphaFoldDB" id="A0A7J7N3N8"/>
<organism evidence="1 2">
    <name type="scientific">Kingdonia uniflora</name>
    <dbReference type="NCBI Taxonomy" id="39325"/>
    <lineage>
        <taxon>Eukaryota</taxon>
        <taxon>Viridiplantae</taxon>
        <taxon>Streptophyta</taxon>
        <taxon>Embryophyta</taxon>
        <taxon>Tracheophyta</taxon>
        <taxon>Spermatophyta</taxon>
        <taxon>Magnoliopsida</taxon>
        <taxon>Ranunculales</taxon>
        <taxon>Circaeasteraceae</taxon>
        <taxon>Kingdonia</taxon>
    </lineage>
</organism>
<proteinExistence type="predicted"/>
<dbReference type="Proteomes" id="UP000541444">
    <property type="component" value="Unassembled WGS sequence"/>
</dbReference>
<evidence type="ECO:0000313" key="1">
    <source>
        <dbReference type="EMBL" id="KAF6161819.1"/>
    </source>
</evidence>
<dbReference type="EMBL" id="JACGCM010001096">
    <property type="protein sequence ID" value="KAF6161819.1"/>
    <property type="molecule type" value="Genomic_DNA"/>
</dbReference>
<keyword evidence="2" id="KW-1185">Reference proteome</keyword>
<protein>
    <submittedName>
        <fullName evidence="1">Uncharacterized protein</fullName>
    </submittedName>
</protein>
<evidence type="ECO:0000313" key="2">
    <source>
        <dbReference type="Proteomes" id="UP000541444"/>
    </source>
</evidence>